<evidence type="ECO:0000256" key="5">
    <source>
        <dbReference type="ARBA" id="ARBA00022692"/>
    </source>
</evidence>
<keyword evidence="15" id="KW-1185">Reference proteome</keyword>
<evidence type="ECO:0000256" key="10">
    <source>
        <dbReference type="ARBA" id="ARBA00023136"/>
    </source>
</evidence>
<evidence type="ECO:0000259" key="12">
    <source>
        <dbReference type="PROSITE" id="PS50106"/>
    </source>
</evidence>
<feature type="transmembrane region" description="Helical" evidence="11">
    <location>
        <begin position="368"/>
        <end position="400"/>
    </location>
</feature>
<comment type="similarity">
    <text evidence="3 11">Belongs to the peptidase M50B family.</text>
</comment>
<keyword evidence="10 11" id="KW-0472">Membrane</keyword>
<evidence type="ECO:0000313" key="16">
    <source>
        <dbReference type="Proteomes" id="UP000194977"/>
    </source>
</evidence>
<keyword evidence="11" id="KW-0479">Metal-binding</keyword>
<dbReference type="EC" id="3.4.24.-" evidence="11"/>
<evidence type="ECO:0000256" key="3">
    <source>
        <dbReference type="ARBA" id="ARBA00007931"/>
    </source>
</evidence>
<dbReference type="GO" id="GO:0016020">
    <property type="term" value="C:membrane"/>
    <property type="evidence" value="ECO:0007669"/>
    <property type="project" value="UniProtKB-SubCell"/>
</dbReference>
<dbReference type="Proteomes" id="UP000194977">
    <property type="component" value="Unassembled WGS sequence"/>
</dbReference>
<keyword evidence="6 11" id="KW-0378">Hydrolase</keyword>
<dbReference type="OrthoDB" id="9782003at2"/>
<dbReference type="InterPro" id="IPR008915">
    <property type="entry name" value="Peptidase_M50"/>
</dbReference>
<proteinExistence type="inferred from homology"/>
<evidence type="ECO:0000256" key="6">
    <source>
        <dbReference type="ARBA" id="ARBA00022801"/>
    </source>
</evidence>
<evidence type="ECO:0000256" key="4">
    <source>
        <dbReference type="ARBA" id="ARBA00022670"/>
    </source>
</evidence>
<dbReference type="InterPro" id="IPR041489">
    <property type="entry name" value="PDZ_6"/>
</dbReference>
<dbReference type="Pfam" id="PF02163">
    <property type="entry name" value="Peptidase_M50"/>
    <property type="match status" value="1"/>
</dbReference>
<evidence type="ECO:0000256" key="11">
    <source>
        <dbReference type="RuleBase" id="RU362031"/>
    </source>
</evidence>
<dbReference type="SUPFAM" id="SSF50156">
    <property type="entry name" value="PDZ domain-like"/>
    <property type="match status" value="2"/>
</dbReference>
<dbReference type="SMART" id="SM00228">
    <property type="entry name" value="PDZ"/>
    <property type="match status" value="1"/>
</dbReference>
<accession>A0A242NI13</accession>
<reference evidence="15 16" key="1">
    <citation type="submission" date="2017-03" db="EMBL/GenBank/DDBJ databases">
        <title>Comparative genomics of honeybee gut symbionts reveal geographically distinct and subgroup specific antibiotic resistance.</title>
        <authorList>
            <person name="Ludvigsen J."/>
            <person name="Porcellato D."/>
            <person name="Labee-Lund T.M."/>
            <person name="Amdam G.V."/>
            <person name="Rudi K."/>
        </authorList>
    </citation>
    <scope>NUCLEOTIDE SEQUENCE [LARGE SCALE GENOMIC DNA]</scope>
    <source>
        <strain evidence="13 16">A-7-12</strain>
        <strain evidence="14 15">A-9-12</strain>
    </source>
</reference>
<comment type="subcellular location">
    <subcellularLocation>
        <location evidence="2">Membrane</location>
        <topology evidence="2">Multi-pass membrane protein</topology>
    </subcellularLocation>
</comment>
<sequence length="439" mass="48654">MLWPLLLFIITMSILVTVHEFGHFFVARLCGVHVECFSIGFGKKIWSYKFSNGTEFVIAMIPLGGYVRMLNEEAKKTSSDDEKFAFNRKKIWQKMAIIFAGPFANFVLAAIIYWIIFLNGVMVYPIKVKDTIASTPASTLQIPYGAELKTIDNIAINSWNDVNLALISVLGKNSVSLSYIDKDNNGNPIEVTKSADISHWNFDIEKESSITAFGLLPKTLEVYPIVSKIVPKSAAEKAGLQVGDEIISYNNHLYTNWNDFSTEIKKANVMVLKVKRGNSEIYLNLIPTVQKNGEGVAGLYPSSEAVVKQYGFLEGLGKSIEQTVLTTKITVGSLYQLITGVIGLKHLSGPITIAKSAGQTASYGFTSYLYFLAFISISLGVINLVPLPILDGGQLIFLLLEKIKGKALSEQTQERLFRIGFFLLILIMGIALFNDFLRL</sequence>
<dbReference type="Proteomes" id="UP000194800">
    <property type="component" value="Unassembled WGS sequence"/>
</dbReference>
<organism evidence="13 16">
    <name type="scientific">Gilliamella apicola</name>
    <dbReference type="NCBI Taxonomy" id="1196095"/>
    <lineage>
        <taxon>Bacteria</taxon>
        <taxon>Pseudomonadati</taxon>
        <taxon>Pseudomonadota</taxon>
        <taxon>Gammaproteobacteria</taxon>
        <taxon>Orbales</taxon>
        <taxon>Orbaceae</taxon>
        <taxon>Gilliamella</taxon>
    </lineage>
</organism>
<dbReference type="NCBIfam" id="TIGR00054">
    <property type="entry name" value="RIP metalloprotease RseP"/>
    <property type="match status" value="1"/>
</dbReference>
<dbReference type="GO" id="GO:0046872">
    <property type="term" value="F:metal ion binding"/>
    <property type="evidence" value="ECO:0007669"/>
    <property type="project" value="UniProtKB-KW"/>
</dbReference>
<dbReference type="PANTHER" id="PTHR42837:SF2">
    <property type="entry name" value="MEMBRANE METALLOPROTEASE ARASP2, CHLOROPLASTIC-RELATED"/>
    <property type="match status" value="1"/>
</dbReference>
<dbReference type="CDD" id="cd06163">
    <property type="entry name" value="S2P-M50_PDZ_RseP-like"/>
    <property type="match status" value="2"/>
</dbReference>
<dbReference type="GO" id="GO:0004222">
    <property type="term" value="F:metalloendopeptidase activity"/>
    <property type="evidence" value="ECO:0007669"/>
    <property type="project" value="InterPro"/>
</dbReference>
<evidence type="ECO:0000313" key="13">
    <source>
        <dbReference type="EMBL" id="OTP99487.1"/>
    </source>
</evidence>
<keyword evidence="9 11" id="KW-0482">Metalloprotease</keyword>
<dbReference type="InterPro" id="IPR001478">
    <property type="entry name" value="PDZ"/>
</dbReference>
<dbReference type="EMBL" id="NARP01000016">
    <property type="protein sequence ID" value="OTP99487.1"/>
    <property type="molecule type" value="Genomic_DNA"/>
</dbReference>
<dbReference type="Pfam" id="PF17820">
    <property type="entry name" value="PDZ_6"/>
    <property type="match status" value="1"/>
</dbReference>
<keyword evidence="7 11" id="KW-0862">Zinc</keyword>
<protein>
    <recommendedName>
        <fullName evidence="11">Zinc metalloprotease</fullName>
        <ecNumber evidence="11">3.4.24.-</ecNumber>
    </recommendedName>
</protein>
<comment type="cofactor">
    <cofactor evidence="1 11">
        <name>Zn(2+)</name>
        <dbReference type="ChEBI" id="CHEBI:29105"/>
    </cofactor>
</comment>
<keyword evidence="8 11" id="KW-1133">Transmembrane helix</keyword>
<dbReference type="AlphaFoldDB" id="A0A242NI13"/>
<dbReference type="InterPro" id="IPR004387">
    <property type="entry name" value="Pept_M50_Zn"/>
</dbReference>
<comment type="caution">
    <text evidence="13">The sequence shown here is derived from an EMBL/GenBank/DDBJ whole genome shotgun (WGS) entry which is preliminary data.</text>
</comment>
<keyword evidence="4 13" id="KW-0645">Protease</keyword>
<evidence type="ECO:0000313" key="14">
    <source>
        <dbReference type="EMBL" id="OTQ11358.1"/>
    </source>
</evidence>
<evidence type="ECO:0000256" key="2">
    <source>
        <dbReference type="ARBA" id="ARBA00004141"/>
    </source>
</evidence>
<dbReference type="PANTHER" id="PTHR42837">
    <property type="entry name" value="REGULATOR OF SIGMA-E PROTEASE RSEP"/>
    <property type="match status" value="1"/>
</dbReference>
<dbReference type="InterPro" id="IPR036034">
    <property type="entry name" value="PDZ_sf"/>
</dbReference>
<dbReference type="GO" id="GO:0006508">
    <property type="term" value="P:proteolysis"/>
    <property type="evidence" value="ECO:0007669"/>
    <property type="project" value="UniProtKB-KW"/>
</dbReference>
<dbReference type="EMBL" id="NART01000006">
    <property type="protein sequence ID" value="OTQ11358.1"/>
    <property type="molecule type" value="Genomic_DNA"/>
</dbReference>
<dbReference type="Gene3D" id="2.30.42.10">
    <property type="match status" value="2"/>
</dbReference>
<dbReference type="RefSeq" id="WP_086300949.1">
    <property type="nucleotide sequence ID" value="NZ_CAMLEZ010000002.1"/>
</dbReference>
<feature type="transmembrane region" description="Helical" evidence="11">
    <location>
        <begin position="96"/>
        <end position="116"/>
    </location>
</feature>
<evidence type="ECO:0000256" key="9">
    <source>
        <dbReference type="ARBA" id="ARBA00023049"/>
    </source>
</evidence>
<evidence type="ECO:0000256" key="8">
    <source>
        <dbReference type="ARBA" id="ARBA00022989"/>
    </source>
</evidence>
<evidence type="ECO:0000256" key="7">
    <source>
        <dbReference type="ARBA" id="ARBA00022833"/>
    </source>
</evidence>
<feature type="domain" description="PDZ" evidence="12">
    <location>
        <begin position="201"/>
        <end position="251"/>
    </location>
</feature>
<name>A0A242NI13_9GAMM</name>
<feature type="transmembrane region" description="Helical" evidence="11">
    <location>
        <begin position="416"/>
        <end position="433"/>
    </location>
</feature>
<dbReference type="PROSITE" id="PS50106">
    <property type="entry name" value="PDZ"/>
    <property type="match status" value="1"/>
</dbReference>
<feature type="transmembrane region" description="Helical" evidence="11">
    <location>
        <begin position="6"/>
        <end position="26"/>
    </location>
</feature>
<evidence type="ECO:0000313" key="15">
    <source>
        <dbReference type="Proteomes" id="UP000194800"/>
    </source>
</evidence>
<evidence type="ECO:0000256" key="1">
    <source>
        <dbReference type="ARBA" id="ARBA00001947"/>
    </source>
</evidence>
<keyword evidence="5 11" id="KW-0812">Transmembrane</keyword>
<gene>
    <name evidence="14" type="ORF">B6C91_02360</name>
    <name evidence="13" type="ORF">B6D08_07335</name>
</gene>